<dbReference type="SUPFAM" id="SSF54593">
    <property type="entry name" value="Glyoxalase/Bleomycin resistance protein/Dihydroxybiphenyl dioxygenase"/>
    <property type="match status" value="1"/>
</dbReference>
<dbReference type="PANTHER" id="PTHR35908:SF1">
    <property type="entry name" value="CONSERVED PROTEIN"/>
    <property type="match status" value="1"/>
</dbReference>
<gene>
    <name evidence="2" type="ORF">SGUI_1443</name>
</gene>
<reference evidence="2 3" key="1">
    <citation type="submission" date="2016-03" db="EMBL/GenBank/DDBJ databases">
        <title>Shallow-sea hydrothermal system.</title>
        <authorList>
            <person name="Tang K."/>
        </authorList>
    </citation>
    <scope>NUCLEOTIDE SEQUENCE [LARGE SCALE GENOMIC DNA]</scope>
    <source>
        <strain evidence="2 3">JLT9</strain>
    </source>
</reference>
<evidence type="ECO:0000259" key="1">
    <source>
        <dbReference type="Pfam" id="PF18029"/>
    </source>
</evidence>
<dbReference type="CDD" id="cd06587">
    <property type="entry name" value="VOC"/>
    <property type="match status" value="1"/>
</dbReference>
<evidence type="ECO:0000313" key="3">
    <source>
        <dbReference type="Proteomes" id="UP000092482"/>
    </source>
</evidence>
<dbReference type="EMBL" id="CP014989">
    <property type="protein sequence ID" value="ANS78839.1"/>
    <property type="molecule type" value="Genomic_DNA"/>
</dbReference>
<sequence length="123" mass="13976">MRPVVGMYSFFSTDPRRLAEFWAGLMQLPTAPEPSDEVVMLDLHHEVAPQTWIFERTDEPVTGTNPLGLDIGAEDADAWHEVAERAEALGAERVADREESGVRWIEMRDPDGNRFRVFGPRPR</sequence>
<dbReference type="InterPro" id="IPR029068">
    <property type="entry name" value="Glyas_Bleomycin-R_OHBP_Dase"/>
</dbReference>
<evidence type="ECO:0000313" key="2">
    <source>
        <dbReference type="EMBL" id="ANS78839.1"/>
    </source>
</evidence>
<proteinExistence type="predicted"/>
<name>A0A1B1NBL8_9MICO</name>
<dbReference type="Pfam" id="PF18029">
    <property type="entry name" value="Glyoxalase_6"/>
    <property type="match status" value="1"/>
</dbReference>
<dbReference type="Proteomes" id="UP000092482">
    <property type="component" value="Chromosome"/>
</dbReference>
<dbReference type="PANTHER" id="PTHR35908">
    <property type="entry name" value="HYPOTHETICAL FUSION PROTEIN"/>
    <property type="match status" value="1"/>
</dbReference>
<dbReference type="InterPro" id="IPR041581">
    <property type="entry name" value="Glyoxalase_6"/>
</dbReference>
<protein>
    <recommendedName>
        <fullName evidence="1">Glyoxalase-like domain-containing protein</fullName>
    </recommendedName>
</protein>
<dbReference type="AlphaFoldDB" id="A0A1B1NBL8"/>
<dbReference type="Gene3D" id="3.10.180.10">
    <property type="entry name" value="2,3-Dihydroxybiphenyl 1,2-Dioxygenase, domain 1"/>
    <property type="match status" value="1"/>
</dbReference>
<accession>A0A1B1NBL8</accession>
<feature type="domain" description="Glyoxalase-like" evidence="1">
    <location>
        <begin position="13"/>
        <end position="118"/>
    </location>
</feature>
<dbReference type="KEGG" id="serj:SGUI_1443"/>
<keyword evidence="3" id="KW-1185">Reference proteome</keyword>
<dbReference type="STRING" id="1758689.SGUI_1443"/>
<organism evidence="2 3">
    <name type="scientific">Serinicoccus hydrothermalis</name>
    <dbReference type="NCBI Taxonomy" id="1758689"/>
    <lineage>
        <taxon>Bacteria</taxon>
        <taxon>Bacillati</taxon>
        <taxon>Actinomycetota</taxon>
        <taxon>Actinomycetes</taxon>
        <taxon>Micrococcales</taxon>
        <taxon>Ornithinimicrobiaceae</taxon>
        <taxon>Serinicoccus</taxon>
    </lineage>
</organism>